<name>A0A3L7J5T5_9MICO</name>
<dbReference type="OrthoDB" id="3987726at2"/>
<reference evidence="1 2" key="1">
    <citation type="submission" date="2018-10" db="EMBL/GenBank/DDBJ databases">
        <authorList>
            <person name="Li J."/>
        </authorList>
    </citation>
    <scope>NUCLEOTIDE SEQUENCE [LARGE SCALE GENOMIC DNA]</scope>
    <source>
        <strain evidence="1 2">ZD1-4</strain>
    </source>
</reference>
<proteinExistence type="predicted"/>
<protein>
    <submittedName>
        <fullName evidence="1">Uncharacterized protein</fullName>
    </submittedName>
</protein>
<evidence type="ECO:0000313" key="2">
    <source>
        <dbReference type="Proteomes" id="UP000282460"/>
    </source>
</evidence>
<keyword evidence="2" id="KW-1185">Reference proteome</keyword>
<dbReference type="EMBL" id="RCWJ01000001">
    <property type="protein sequence ID" value="RLQ85870.1"/>
    <property type="molecule type" value="Genomic_DNA"/>
</dbReference>
<dbReference type="AlphaFoldDB" id="A0A3L7J5T5"/>
<comment type="caution">
    <text evidence="1">The sequence shown here is derived from an EMBL/GenBank/DDBJ whole genome shotgun (WGS) entry which is preliminary data.</text>
</comment>
<accession>A0A3L7J5T5</accession>
<dbReference type="RefSeq" id="WP_121658232.1">
    <property type="nucleotide sequence ID" value="NZ_BMEK01000001.1"/>
</dbReference>
<gene>
    <name evidence="1" type="ORF">D9V28_03165</name>
</gene>
<sequence length="302" mass="31465">MSNTFTTASDLATVAAKIVGLDLNLAGHVYRDVAADFSSGQGSTVRIPVPGAVKTNTISIYNTTVPLVASELNEQGIDVTLSTHAYSRVPLADGHLDLDITDLARQVLAPQAQSIVRYVETEVAAALTATPETTSITYDPANPARSFTAIRRKLRDNGVKADAPMIAAVGSDVFADLLDGPTGSAGTTFDANGKVRGFTVVESTRLAPGEIVGFIKEAFALVVRAPRVPDGASFGHSVTTQNDDGTSFAVRYIRDFDSALAIDTSLVSAYVAAQALPLAVDREDGTVALVENGGAIRVLTAA</sequence>
<organism evidence="1 2">
    <name type="scientific">Mycetocola zhadangensis</name>
    <dbReference type="NCBI Taxonomy" id="1164595"/>
    <lineage>
        <taxon>Bacteria</taxon>
        <taxon>Bacillati</taxon>
        <taxon>Actinomycetota</taxon>
        <taxon>Actinomycetes</taxon>
        <taxon>Micrococcales</taxon>
        <taxon>Microbacteriaceae</taxon>
        <taxon>Mycetocola</taxon>
    </lineage>
</organism>
<evidence type="ECO:0000313" key="1">
    <source>
        <dbReference type="EMBL" id="RLQ85870.1"/>
    </source>
</evidence>
<dbReference type="Proteomes" id="UP000282460">
    <property type="component" value="Unassembled WGS sequence"/>
</dbReference>